<proteinExistence type="predicted"/>
<dbReference type="InterPro" id="IPR036184">
    <property type="entry name" value="IBP39-like_C_sf"/>
</dbReference>
<dbReference type="InterPro" id="IPR018845">
    <property type="entry name" value="Initiator-bd"/>
</dbReference>
<dbReference type="Pfam" id="PF11422">
    <property type="entry name" value="IBP39"/>
    <property type="match status" value="1"/>
</dbReference>
<sequence>MIGEDLRIKPEEFMHQIPPELTLKHSHSSKTGFATVLWKFLEWADNEYRKANLGMAWLSNEEFLIDKKRFCSVTNTPLNTLNCKLRSFQFVQSRRRQNSISFYKCDLFHRNSTPEDLKQIDQRKNPNEDSQNIMPQAMFLPLLVSVRLHTTKPSEISYFKSESVILWQEIIGRQSIWSIDRLEFINSAADRFCQSFRISPDINTPSSLPSHSQFQGTSGNFFVPTSDTNGNFPASNALNDANSSIDTDTLGGFNAQQTEFAQYIAANNLDIEMTARQMISYVLPTKQPVVTLLDFCMFYARFGSEEYVLEKIHQLLCCSKSYGDWFQPGEQVFDNSKSMSGSYSNTFANCFIIKRLQKLTYHIYNLINASTRSGFLIDETGKKFHTWHAVFEPLSVPAQQISYGLYDQNYSIIGY</sequence>
<evidence type="ECO:0000313" key="4">
    <source>
        <dbReference type="Proteomes" id="UP001470230"/>
    </source>
</evidence>
<dbReference type="InterPro" id="IPR036390">
    <property type="entry name" value="WH_DNA-bd_sf"/>
</dbReference>
<evidence type="ECO:0000259" key="2">
    <source>
        <dbReference type="Pfam" id="PF11422"/>
    </source>
</evidence>
<dbReference type="Pfam" id="PF10416">
    <property type="entry name" value="IBD"/>
    <property type="match status" value="1"/>
</dbReference>
<feature type="domain" description="Initiator binding" evidence="1">
    <location>
        <begin position="25"/>
        <end position="99"/>
    </location>
</feature>
<dbReference type="Gene3D" id="1.10.10.10">
    <property type="entry name" value="Winged helix-like DNA-binding domain superfamily/Winged helix DNA-binding domain"/>
    <property type="match status" value="1"/>
</dbReference>
<evidence type="ECO:0008006" key="5">
    <source>
        <dbReference type="Google" id="ProtNLM"/>
    </source>
</evidence>
<evidence type="ECO:0000313" key="3">
    <source>
        <dbReference type="EMBL" id="KAK8852425.1"/>
    </source>
</evidence>
<feature type="domain" description="Initiator binding protein 39kDa C-terminal" evidence="2">
    <location>
        <begin position="145"/>
        <end position="392"/>
    </location>
</feature>
<dbReference type="SUPFAM" id="SSF103409">
    <property type="entry name" value="39 kda initiator binding protein, IBP39, C-terminal domains"/>
    <property type="match status" value="1"/>
</dbReference>
<comment type="caution">
    <text evidence="3">The sequence shown here is derived from an EMBL/GenBank/DDBJ whole genome shotgun (WGS) entry which is preliminary data.</text>
</comment>
<evidence type="ECO:0000259" key="1">
    <source>
        <dbReference type="Pfam" id="PF10416"/>
    </source>
</evidence>
<organism evidence="3 4">
    <name type="scientific">Tritrichomonas musculus</name>
    <dbReference type="NCBI Taxonomy" id="1915356"/>
    <lineage>
        <taxon>Eukaryota</taxon>
        <taxon>Metamonada</taxon>
        <taxon>Parabasalia</taxon>
        <taxon>Tritrichomonadida</taxon>
        <taxon>Tritrichomonadidae</taxon>
        <taxon>Tritrichomonas</taxon>
    </lineage>
</organism>
<dbReference type="InterPro" id="IPR036388">
    <property type="entry name" value="WH-like_DNA-bd_sf"/>
</dbReference>
<dbReference type="InterPro" id="IPR024238">
    <property type="entry name" value="IBP39_C"/>
</dbReference>
<name>A0ABR2HTJ3_9EUKA</name>
<dbReference type="EMBL" id="JAPFFF010000023">
    <property type="protein sequence ID" value="KAK8852425.1"/>
    <property type="molecule type" value="Genomic_DNA"/>
</dbReference>
<reference evidence="3 4" key="1">
    <citation type="submission" date="2024-04" db="EMBL/GenBank/DDBJ databases">
        <title>Tritrichomonas musculus Genome.</title>
        <authorList>
            <person name="Alves-Ferreira E."/>
            <person name="Grigg M."/>
            <person name="Lorenzi H."/>
            <person name="Galac M."/>
        </authorList>
    </citation>
    <scope>NUCLEOTIDE SEQUENCE [LARGE SCALE GENOMIC DNA]</scope>
    <source>
        <strain evidence="3 4">EAF2021</strain>
    </source>
</reference>
<dbReference type="Proteomes" id="UP001470230">
    <property type="component" value="Unassembled WGS sequence"/>
</dbReference>
<protein>
    <recommendedName>
        <fullName evidence="5">Initiator binding domain-containing protein</fullName>
    </recommendedName>
</protein>
<accession>A0ABR2HTJ3</accession>
<keyword evidence="4" id="KW-1185">Reference proteome</keyword>
<dbReference type="SUPFAM" id="SSF46785">
    <property type="entry name" value="Winged helix' DNA-binding domain"/>
    <property type="match status" value="1"/>
</dbReference>
<gene>
    <name evidence="3" type="ORF">M9Y10_017400</name>
</gene>